<organism evidence="1 2">
    <name type="scientific">Linnemannia exigua</name>
    <dbReference type="NCBI Taxonomy" id="604196"/>
    <lineage>
        <taxon>Eukaryota</taxon>
        <taxon>Fungi</taxon>
        <taxon>Fungi incertae sedis</taxon>
        <taxon>Mucoromycota</taxon>
        <taxon>Mortierellomycotina</taxon>
        <taxon>Mortierellomycetes</taxon>
        <taxon>Mortierellales</taxon>
        <taxon>Mortierellaceae</taxon>
        <taxon>Linnemannia</taxon>
    </lineage>
</organism>
<dbReference type="InterPro" id="IPR032675">
    <property type="entry name" value="LRR_dom_sf"/>
</dbReference>
<dbReference type="Proteomes" id="UP001194580">
    <property type="component" value="Unassembled WGS sequence"/>
</dbReference>
<keyword evidence="2" id="KW-1185">Reference proteome</keyword>
<name>A0AAD4DF58_9FUNG</name>
<evidence type="ECO:0000313" key="2">
    <source>
        <dbReference type="Proteomes" id="UP001194580"/>
    </source>
</evidence>
<dbReference type="Gene3D" id="3.80.10.10">
    <property type="entry name" value="Ribonuclease Inhibitor"/>
    <property type="match status" value="1"/>
</dbReference>
<dbReference type="SUPFAM" id="SSF52047">
    <property type="entry name" value="RNI-like"/>
    <property type="match status" value="1"/>
</dbReference>
<evidence type="ECO:0000313" key="1">
    <source>
        <dbReference type="EMBL" id="KAG0276424.1"/>
    </source>
</evidence>
<dbReference type="AlphaFoldDB" id="A0AAD4DF58"/>
<sequence length="614" mass="69777">MTPVCYTWRLQVHSHDININTNQAIYDSVSTANNISIQLDKSVSRSMMISSQQLVGWVRMMGLLFHLVQDQINNQVIPRLQVLHIKEGVLGRFDIQLPQMPQLNTLTTLQIDMNADWDIIHLFTILSACPNLIKLLIKPSLDATSTSPPNINLAPQLSNVTNDQENAIIRGPDAISTMPQLRICSLYNLHFTLPALSAFIQASPELRKLVLARCSLIVRQGQEPALAESISNRPNQGVSIINLVGAYCLDIVSFHLSMTRGGSYGLESQEVVSIVDTFPKLKVFNFAAQEFRPNLFKAFSMGVVNNITTLNILPVGPQTSSTPGIPLRQILCTFVHLIHLRAPTAVYFHEDMDLNGVKEQLRDRMHRLDKRSGQSDPRIPTDDPVKARQYIWVCRGLKTLHMTIDISGSDTGSPVTSLIIFGFLSRMCPLLQELHLKRWDLNLKLHGGLCLLARLQRLERIRIMTNFYSPMDEDALLWIHPGPPPIWHCLLYPLLRHQIVQKLKKHYKGNFSPTGEATTGSKLVERGRELEMDLSKIGYPEDLLEWMDARHLHPKETMRTQPNLDLLWIECAEQGGEDSVEGLKVLVRKTRPFLDFELYKEPMDDFYYTTLQQF</sequence>
<accession>A0AAD4DF58</accession>
<proteinExistence type="predicted"/>
<dbReference type="EMBL" id="JAAAIL010000372">
    <property type="protein sequence ID" value="KAG0276424.1"/>
    <property type="molecule type" value="Genomic_DNA"/>
</dbReference>
<protein>
    <submittedName>
        <fullName evidence="1">Uncharacterized protein</fullName>
    </submittedName>
</protein>
<gene>
    <name evidence="1" type="ORF">BGZ95_007550</name>
</gene>
<reference evidence="1" key="1">
    <citation type="journal article" date="2020" name="Fungal Divers.">
        <title>Resolving the Mortierellaceae phylogeny through synthesis of multi-gene phylogenetics and phylogenomics.</title>
        <authorList>
            <person name="Vandepol N."/>
            <person name="Liber J."/>
            <person name="Desiro A."/>
            <person name="Na H."/>
            <person name="Kennedy M."/>
            <person name="Barry K."/>
            <person name="Grigoriev I.V."/>
            <person name="Miller A.N."/>
            <person name="O'Donnell K."/>
            <person name="Stajich J.E."/>
            <person name="Bonito G."/>
        </authorList>
    </citation>
    <scope>NUCLEOTIDE SEQUENCE</scope>
    <source>
        <strain evidence="1">NRRL 28262</strain>
    </source>
</reference>
<comment type="caution">
    <text evidence="1">The sequence shown here is derived from an EMBL/GenBank/DDBJ whole genome shotgun (WGS) entry which is preliminary data.</text>
</comment>